<gene>
    <name evidence="1" type="ORF">RJT34_30745</name>
</gene>
<name>A0AAN9EXJ7_CLITE</name>
<sequence>MVTIRQRVLKFSPLTPSFSLHFHTSLSHLFTSLSHSTKKAELVVVVVVASLFSPRVRDQTSYALSCLTLDVSTLTPVLISTLLHSPFFHLSNISCSSTPFCSTHLSYFPFNFFDDPCTTTPSNFIPRGSF</sequence>
<reference evidence="1 2" key="1">
    <citation type="submission" date="2024-01" db="EMBL/GenBank/DDBJ databases">
        <title>The genomes of 5 underutilized Papilionoideae crops provide insights into root nodulation and disease resistance.</title>
        <authorList>
            <person name="Yuan L."/>
        </authorList>
    </citation>
    <scope>NUCLEOTIDE SEQUENCE [LARGE SCALE GENOMIC DNA]</scope>
    <source>
        <strain evidence="1">LY-2023</strain>
        <tissue evidence="1">Leaf</tissue>
    </source>
</reference>
<dbReference type="AlphaFoldDB" id="A0AAN9EXJ7"/>
<organism evidence="1 2">
    <name type="scientific">Clitoria ternatea</name>
    <name type="common">Butterfly pea</name>
    <dbReference type="NCBI Taxonomy" id="43366"/>
    <lineage>
        <taxon>Eukaryota</taxon>
        <taxon>Viridiplantae</taxon>
        <taxon>Streptophyta</taxon>
        <taxon>Embryophyta</taxon>
        <taxon>Tracheophyta</taxon>
        <taxon>Spermatophyta</taxon>
        <taxon>Magnoliopsida</taxon>
        <taxon>eudicotyledons</taxon>
        <taxon>Gunneridae</taxon>
        <taxon>Pentapetalae</taxon>
        <taxon>rosids</taxon>
        <taxon>fabids</taxon>
        <taxon>Fabales</taxon>
        <taxon>Fabaceae</taxon>
        <taxon>Papilionoideae</taxon>
        <taxon>50 kb inversion clade</taxon>
        <taxon>NPAAA clade</taxon>
        <taxon>indigoferoid/millettioid clade</taxon>
        <taxon>Phaseoleae</taxon>
        <taxon>Clitoria</taxon>
    </lineage>
</organism>
<accession>A0AAN9EXJ7</accession>
<evidence type="ECO:0000313" key="1">
    <source>
        <dbReference type="EMBL" id="KAK7263160.1"/>
    </source>
</evidence>
<evidence type="ECO:0000313" key="2">
    <source>
        <dbReference type="Proteomes" id="UP001359559"/>
    </source>
</evidence>
<protein>
    <submittedName>
        <fullName evidence="1">Uncharacterized protein</fullName>
    </submittedName>
</protein>
<proteinExistence type="predicted"/>
<dbReference type="EMBL" id="JAYKXN010000008">
    <property type="protein sequence ID" value="KAK7263160.1"/>
    <property type="molecule type" value="Genomic_DNA"/>
</dbReference>
<keyword evidence="2" id="KW-1185">Reference proteome</keyword>
<dbReference type="Proteomes" id="UP001359559">
    <property type="component" value="Unassembled WGS sequence"/>
</dbReference>
<comment type="caution">
    <text evidence="1">The sequence shown here is derived from an EMBL/GenBank/DDBJ whole genome shotgun (WGS) entry which is preliminary data.</text>
</comment>